<dbReference type="EMBL" id="JAWLKI010000039">
    <property type="protein sequence ID" value="MDV6309952.1"/>
    <property type="molecule type" value="Genomic_DNA"/>
</dbReference>
<dbReference type="GO" id="GO:0004725">
    <property type="term" value="F:protein tyrosine phosphatase activity"/>
    <property type="evidence" value="ECO:0007669"/>
    <property type="project" value="UniProtKB-EC"/>
</dbReference>
<organism evidence="4 6">
    <name type="scientific">Gordonia amicalis</name>
    <dbReference type="NCBI Taxonomy" id="89053"/>
    <lineage>
        <taxon>Bacteria</taxon>
        <taxon>Bacillati</taxon>
        <taxon>Actinomycetota</taxon>
        <taxon>Actinomycetes</taxon>
        <taxon>Mycobacteriales</taxon>
        <taxon>Gordoniaceae</taxon>
        <taxon>Gordonia</taxon>
    </lineage>
</organism>
<feature type="compositionally biased region" description="Basic residues" evidence="2">
    <location>
        <begin position="1"/>
        <end position="12"/>
    </location>
</feature>
<dbReference type="RefSeq" id="WP_024498639.1">
    <property type="nucleotide sequence ID" value="NZ_CP091855.1"/>
</dbReference>
<accession>A0AAE4RAC7</accession>
<evidence type="ECO:0000313" key="3">
    <source>
        <dbReference type="EMBL" id="MDV6309952.1"/>
    </source>
</evidence>
<gene>
    <name evidence="3" type="ORF">R3P94_22035</name>
    <name evidence="4" type="ORF">R3Q15_21915</name>
</gene>
<evidence type="ECO:0000313" key="4">
    <source>
        <dbReference type="EMBL" id="MDV6314503.1"/>
    </source>
</evidence>
<sequence>MDRTRRRSRGRPRPPDEGRFTPTTHQATPTPEAVAALPRLLSADNFRDLAGTGDGYAAAGGRLRRGVLFRSNRLELDADDLATMATFGLTAIHDLRQPNEVARHPNVEIRGARWHHHPVPGIPESEVSSLMTAAQTYQAMLVNYQTFVTDPACRAGFASLLRTIARTDGPQLFHCAAGKDRTGWAAVLLHHIAGVDREVMLEDYLLTDTYAVTSRQATLDSILENLGSERVPAYEPAFSCDSRYLDVAYEAADDSYGGLDGYLTRGLELDDADLEAIRTRFVHSSPASA</sequence>
<protein>
    <submittedName>
        <fullName evidence="4">Tyrosine-protein phosphatase</fullName>
        <ecNumber evidence="4">3.1.3.48</ecNumber>
    </submittedName>
</protein>
<dbReference type="SUPFAM" id="SSF52799">
    <property type="entry name" value="(Phosphotyrosine protein) phosphatases II"/>
    <property type="match status" value="1"/>
</dbReference>
<dbReference type="EC" id="3.1.3.48" evidence="4"/>
<dbReference type="InterPro" id="IPR016130">
    <property type="entry name" value="Tyr_Pase_AS"/>
</dbReference>
<dbReference type="GeneID" id="77171603"/>
<comment type="similarity">
    <text evidence="1">Belongs to the protein-tyrosine phosphatase family.</text>
</comment>
<dbReference type="PANTHER" id="PTHR31126:SF1">
    <property type="entry name" value="TYROSINE SPECIFIC PROTEIN PHOSPHATASES DOMAIN-CONTAINING PROTEIN"/>
    <property type="match status" value="1"/>
</dbReference>
<name>A0AAE4RAC7_9ACTN</name>
<dbReference type="Pfam" id="PF13350">
    <property type="entry name" value="Y_phosphatase3"/>
    <property type="match status" value="1"/>
</dbReference>
<evidence type="ECO:0000256" key="2">
    <source>
        <dbReference type="SAM" id="MobiDB-lite"/>
    </source>
</evidence>
<dbReference type="InterPro" id="IPR029021">
    <property type="entry name" value="Prot-tyrosine_phosphatase-like"/>
</dbReference>
<evidence type="ECO:0000313" key="6">
    <source>
        <dbReference type="Proteomes" id="UP001185922"/>
    </source>
</evidence>
<dbReference type="Gene3D" id="3.90.190.10">
    <property type="entry name" value="Protein tyrosine phosphatase superfamily"/>
    <property type="match status" value="1"/>
</dbReference>
<dbReference type="AlphaFoldDB" id="A0AAE4RAC7"/>
<dbReference type="EMBL" id="JAWLKH010000036">
    <property type="protein sequence ID" value="MDV6314503.1"/>
    <property type="molecule type" value="Genomic_DNA"/>
</dbReference>
<dbReference type="InterPro" id="IPR026893">
    <property type="entry name" value="Tyr/Ser_Pase_IphP-type"/>
</dbReference>
<reference evidence="4 5" key="1">
    <citation type="submission" date="2023-10" db="EMBL/GenBank/DDBJ databases">
        <title>Development of a sustainable strategy for remediation of hydrocarbon-contaminated territories based on the waste exchange concept.</title>
        <authorList>
            <person name="Krivoruchko A."/>
        </authorList>
    </citation>
    <scope>NUCLEOTIDE SEQUENCE</scope>
    <source>
        <strain evidence="3 5">IEGM 1266</strain>
        <strain evidence="4">IEGM 1279</strain>
    </source>
</reference>
<dbReference type="PANTHER" id="PTHR31126">
    <property type="entry name" value="TYROSINE-PROTEIN PHOSPHATASE"/>
    <property type="match status" value="1"/>
</dbReference>
<evidence type="ECO:0000256" key="1">
    <source>
        <dbReference type="ARBA" id="ARBA00009580"/>
    </source>
</evidence>
<comment type="caution">
    <text evidence="4">The sequence shown here is derived from an EMBL/GenBank/DDBJ whole genome shotgun (WGS) entry which is preliminary data.</text>
</comment>
<dbReference type="Proteomes" id="UP001185779">
    <property type="component" value="Unassembled WGS sequence"/>
</dbReference>
<keyword evidence="5" id="KW-1185">Reference proteome</keyword>
<evidence type="ECO:0000313" key="5">
    <source>
        <dbReference type="Proteomes" id="UP001185779"/>
    </source>
</evidence>
<feature type="region of interest" description="Disordered" evidence="2">
    <location>
        <begin position="1"/>
        <end position="29"/>
    </location>
</feature>
<dbReference type="Proteomes" id="UP001185922">
    <property type="component" value="Unassembled WGS sequence"/>
</dbReference>
<dbReference type="PROSITE" id="PS00383">
    <property type="entry name" value="TYR_PHOSPHATASE_1"/>
    <property type="match status" value="1"/>
</dbReference>
<proteinExistence type="inferred from homology"/>
<keyword evidence="4" id="KW-0378">Hydrolase</keyword>